<dbReference type="AlphaFoldDB" id="A0A2T0ZXD5"/>
<evidence type="ECO:0000256" key="7">
    <source>
        <dbReference type="SAM" id="MobiDB-lite"/>
    </source>
</evidence>
<comment type="caution">
    <text evidence="10">The sequence shown here is derived from an EMBL/GenBank/DDBJ whole genome shotgun (WGS) entry which is preliminary data.</text>
</comment>
<feature type="domain" description="OB-fold nucleic acid binding" evidence="9">
    <location>
        <begin position="39"/>
        <end position="133"/>
    </location>
</feature>
<dbReference type="EMBL" id="PVUE01000012">
    <property type="protein sequence ID" value="PRZ40993.1"/>
    <property type="molecule type" value="Genomic_DNA"/>
</dbReference>
<dbReference type="PANTHER" id="PTHR30008:SF0">
    <property type="entry name" value="EXODEOXYRIBONUCLEASE 7 LARGE SUBUNIT"/>
    <property type="match status" value="1"/>
</dbReference>
<proteinExistence type="inferred from homology"/>
<comment type="similarity">
    <text evidence="5 6">Belongs to the XseA family.</text>
</comment>
<dbReference type="GO" id="GO:0006308">
    <property type="term" value="P:DNA catabolic process"/>
    <property type="evidence" value="ECO:0007669"/>
    <property type="project" value="UniProtKB-UniRule"/>
</dbReference>
<evidence type="ECO:0000259" key="8">
    <source>
        <dbReference type="Pfam" id="PF02601"/>
    </source>
</evidence>
<gene>
    <name evidence="5" type="primary">xseA</name>
    <name evidence="10" type="ORF">CLV47_11226</name>
</gene>
<keyword evidence="3 5" id="KW-0378">Hydrolase</keyword>
<dbReference type="CDD" id="cd04489">
    <property type="entry name" value="ExoVII_LU_OBF"/>
    <property type="match status" value="1"/>
</dbReference>
<dbReference type="OrthoDB" id="9802795at2"/>
<dbReference type="GO" id="GO:0003676">
    <property type="term" value="F:nucleic acid binding"/>
    <property type="evidence" value="ECO:0007669"/>
    <property type="project" value="InterPro"/>
</dbReference>
<dbReference type="PANTHER" id="PTHR30008">
    <property type="entry name" value="EXODEOXYRIBONUCLEASE 7 LARGE SUBUNIT"/>
    <property type="match status" value="1"/>
</dbReference>
<evidence type="ECO:0000256" key="3">
    <source>
        <dbReference type="ARBA" id="ARBA00022801"/>
    </source>
</evidence>
<dbReference type="HAMAP" id="MF_00378">
    <property type="entry name" value="Exonuc_7_L"/>
    <property type="match status" value="1"/>
</dbReference>
<dbReference type="InterPro" id="IPR020579">
    <property type="entry name" value="Exonuc_VII_lsu_C"/>
</dbReference>
<evidence type="ECO:0000313" key="10">
    <source>
        <dbReference type="EMBL" id="PRZ40993.1"/>
    </source>
</evidence>
<feature type="domain" description="Exonuclease VII large subunit C-terminal" evidence="8">
    <location>
        <begin position="156"/>
        <end position="332"/>
    </location>
</feature>
<dbReference type="RefSeq" id="WP_106349661.1">
    <property type="nucleotide sequence ID" value="NZ_PVUE01000012.1"/>
</dbReference>
<evidence type="ECO:0000313" key="11">
    <source>
        <dbReference type="Proteomes" id="UP000237752"/>
    </source>
</evidence>
<keyword evidence="1 5" id="KW-0963">Cytoplasm</keyword>
<dbReference type="GO" id="GO:0008855">
    <property type="term" value="F:exodeoxyribonuclease VII activity"/>
    <property type="evidence" value="ECO:0007669"/>
    <property type="project" value="UniProtKB-UniRule"/>
</dbReference>
<keyword evidence="2 5" id="KW-0540">Nuclease</keyword>
<protein>
    <recommendedName>
        <fullName evidence="5">Exodeoxyribonuclease 7 large subunit</fullName>
        <ecNumber evidence="5">3.1.11.6</ecNumber>
    </recommendedName>
    <alternativeName>
        <fullName evidence="5">Exodeoxyribonuclease VII large subunit</fullName>
        <shortName evidence="5">Exonuclease VII large subunit</shortName>
    </alternativeName>
</protein>
<evidence type="ECO:0000259" key="9">
    <source>
        <dbReference type="Pfam" id="PF13742"/>
    </source>
</evidence>
<comment type="catalytic activity">
    <reaction evidence="5 6">
        <text>Exonucleolytic cleavage in either 5'- to 3'- or 3'- to 5'-direction to yield nucleoside 5'-phosphates.</text>
        <dbReference type="EC" id="3.1.11.6"/>
    </reaction>
</comment>
<sequence length="433" mass="47160">MTDRHEDRPPAASTPQRPAPTTGPAPAARPPNGPDNPYAVRVISQKISSWIARLGPVWLDGEIAQLNRRTGSRAVFLTLRDTVANFSLPITCSTSVLDDLGVELKEGARVLVHCKADFWAERGNFSMRAREIRQVGLGELLARIERLRQALEAEGLFDQRRKKRLPFLPKTIGLVTGRDSAAEHDVLTNARHRWPGVTFKVINCAVQGRTAAVEVRGAIATLEADKSVEIIIVARGGGSVEDLLPFSDETLCRYAAALRTPLVSAIGHEPDKPLLDYVADLRASTPTDAAKRVVPDVAEERALVGGGRDRIRSAVARYLANQWSFLDQQRSRPSLSEPTGIVTARIDDVGRQREAIRRTTDHRLSIAHSGLEQMRARLVALSPQATLERGYAVLQHEDGHVINDPAQASAGDSLTARVAGGSIRLRVTDSPGS</sequence>
<keyword evidence="4 5" id="KW-0269">Exonuclease</keyword>
<feature type="compositionally biased region" description="Pro residues" evidence="7">
    <location>
        <begin position="17"/>
        <end position="34"/>
    </location>
</feature>
<dbReference type="NCBIfam" id="TIGR00237">
    <property type="entry name" value="xseA"/>
    <property type="match status" value="1"/>
</dbReference>
<dbReference type="EC" id="3.1.11.6" evidence="5"/>
<evidence type="ECO:0000256" key="1">
    <source>
        <dbReference type="ARBA" id="ARBA00022490"/>
    </source>
</evidence>
<dbReference type="InterPro" id="IPR003753">
    <property type="entry name" value="Exonuc_VII_L"/>
</dbReference>
<evidence type="ECO:0000256" key="5">
    <source>
        <dbReference type="HAMAP-Rule" id="MF_00378"/>
    </source>
</evidence>
<keyword evidence="11" id="KW-1185">Reference proteome</keyword>
<dbReference type="GO" id="GO:0005737">
    <property type="term" value="C:cytoplasm"/>
    <property type="evidence" value="ECO:0007669"/>
    <property type="project" value="UniProtKB-SubCell"/>
</dbReference>
<comment type="subcellular location">
    <subcellularLocation>
        <location evidence="5 6">Cytoplasm</location>
    </subcellularLocation>
</comment>
<dbReference type="InterPro" id="IPR025824">
    <property type="entry name" value="OB-fold_nuc-bd_dom"/>
</dbReference>
<name>A0A2T0ZXD5_9ACTN</name>
<accession>A0A2T0ZXD5</accession>
<comment type="subunit">
    <text evidence="5">Heterooligomer composed of large and small subunits.</text>
</comment>
<dbReference type="GO" id="GO:0009318">
    <property type="term" value="C:exodeoxyribonuclease VII complex"/>
    <property type="evidence" value="ECO:0007669"/>
    <property type="project" value="UniProtKB-UniRule"/>
</dbReference>
<evidence type="ECO:0000256" key="6">
    <source>
        <dbReference type="RuleBase" id="RU004355"/>
    </source>
</evidence>
<dbReference type="Pfam" id="PF02601">
    <property type="entry name" value="Exonuc_VII_L"/>
    <property type="match status" value="2"/>
</dbReference>
<comment type="function">
    <text evidence="5">Bidirectionally degrades single-stranded DNA into large acid-insoluble oligonucleotides, which are then degraded further into small acid-soluble oligonucleotides.</text>
</comment>
<dbReference type="Proteomes" id="UP000237752">
    <property type="component" value="Unassembled WGS sequence"/>
</dbReference>
<evidence type="ECO:0000256" key="4">
    <source>
        <dbReference type="ARBA" id="ARBA00022839"/>
    </source>
</evidence>
<evidence type="ECO:0000256" key="2">
    <source>
        <dbReference type="ARBA" id="ARBA00022722"/>
    </source>
</evidence>
<organism evidence="10 11">
    <name type="scientific">Antricoccus suffuscus</name>
    <dbReference type="NCBI Taxonomy" id="1629062"/>
    <lineage>
        <taxon>Bacteria</taxon>
        <taxon>Bacillati</taxon>
        <taxon>Actinomycetota</taxon>
        <taxon>Actinomycetes</taxon>
        <taxon>Geodermatophilales</taxon>
        <taxon>Antricoccaceae</taxon>
        <taxon>Antricoccus</taxon>
    </lineage>
</organism>
<feature type="domain" description="Exonuclease VII large subunit C-terminal" evidence="8">
    <location>
        <begin position="338"/>
        <end position="425"/>
    </location>
</feature>
<feature type="region of interest" description="Disordered" evidence="7">
    <location>
        <begin position="1"/>
        <end position="37"/>
    </location>
</feature>
<reference evidence="10 11" key="1">
    <citation type="submission" date="2018-03" db="EMBL/GenBank/DDBJ databases">
        <title>Genomic Encyclopedia of Archaeal and Bacterial Type Strains, Phase II (KMG-II): from individual species to whole genera.</title>
        <authorList>
            <person name="Goeker M."/>
        </authorList>
    </citation>
    <scope>NUCLEOTIDE SEQUENCE [LARGE SCALE GENOMIC DNA]</scope>
    <source>
        <strain evidence="10 11">DSM 100065</strain>
    </source>
</reference>
<dbReference type="Pfam" id="PF13742">
    <property type="entry name" value="tRNA_anti_2"/>
    <property type="match status" value="1"/>
</dbReference>